<comment type="caution">
    <text evidence="1">The sequence shown here is derived from an EMBL/GenBank/DDBJ whole genome shotgun (WGS) entry which is preliminary data.</text>
</comment>
<protein>
    <submittedName>
        <fullName evidence="1">Uncharacterized protein</fullName>
    </submittedName>
</protein>
<sequence length="55" mass="6614">MNKKLKLNLKYQVKEGVIKVNSKNSIYVKVRPYFGKKNNKKYGKWSMNYKVPVYK</sequence>
<proteinExistence type="predicted"/>
<dbReference type="EMBL" id="AJWZ01002212">
    <property type="protein sequence ID" value="EKC71583.1"/>
    <property type="molecule type" value="Genomic_DNA"/>
</dbReference>
<reference evidence="1" key="1">
    <citation type="journal article" date="2013" name="Environ. Microbiol.">
        <title>Microbiota from the distal guts of lean and obese adolescents exhibit partial functional redundancy besides clear differences in community structure.</title>
        <authorList>
            <person name="Ferrer M."/>
            <person name="Ruiz A."/>
            <person name="Lanza F."/>
            <person name="Haange S.B."/>
            <person name="Oberbach A."/>
            <person name="Till H."/>
            <person name="Bargiela R."/>
            <person name="Campoy C."/>
            <person name="Segura M.T."/>
            <person name="Richter M."/>
            <person name="von Bergen M."/>
            <person name="Seifert J."/>
            <person name="Suarez A."/>
        </authorList>
    </citation>
    <scope>NUCLEOTIDE SEQUENCE</scope>
</reference>
<gene>
    <name evidence="1" type="ORF">OBE_03322</name>
</gene>
<dbReference type="AlphaFoldDB" id="K1TPI3"/>
<organism evidence="1">
    <name type="scientific">human gut metagenome</name>
    <dbReference type="NCBI Taxonomy" id="408170"/>
    <lineage>
        <taxon>unclassified sequences</taxon>
        <taxon>metagenomes</taxon>
        <taxon>organismal metagenomes</taxon>
    </lineage>
</organism>
<name>K1TPI3_9ZZZZ</name>
<evidence type="ECO:0000313" key="1">
    <source>
        <dbReference type="EMBL" id="EKC71583.1"/>
    </source>
</evidence>
<accession>K1TPI3</accession>